<evidence type="ECO:0000313" key="1">
    <source>
        <dbReference type="EMBL" id="OQE55807.1"/>
    </source>
</evidence>
<accession>A0A1V6VYU2</accession>
<sequence length="85" mass="9513">SWCGALVGSNQNYNRVIRFIRKRLYVVRLATIVADSNRLRRCGGPGVDAISIHSQPREVRTDLEQTAQPQKVKAIGGRRLLEVAL</sequence>
<feature type="non-terminal residue" evidence="1">
    <location>
        <position position="85"/>
    </location>
</feature>
<dbReference type="EMBL" id="MOOB01000431">
    <property type="protein sequence ID" value="OQE55807.1"/>
    <property type="molecule type" value="Genomic_DNA"/>
</dbReference>
<gene>
    <name evidence="1" type="ORF">PENNAL_c0431G11427</name>
</gene>
<proteinExistence type="predicted"/>
<name>A0A1V6VYU2_PENNA</name>
<evidence type="ECO:0000313" key="2">
    <source>
        <dbReference type="Proteomes" id="UP000191691"/>
    </source>
</evidence>
<comment type="caution">
    <text evidence="1">The sequence shown here is derived from an EMBL/GenBank/DDBJ whole genome shotgun (WGS) entry which is preliminary data.</text>
</comment>
<organism evidence="1 2">
    <name type="scientific">Penicillium nalgiovense</name>
    <dbReference type="NCBI Taxonomy" id="60175"/>
    <lineage>
        <taxon>Eukaryota</taxon>
        <taxon>Fungi</taxon>
        <taxon>Dikarya</taxon>
        <taxon>Ascomycota</taxon>
        <taxon>Pezizomycotina</taxon>
        <taxon>Eurotiomycetes</taxon>
        <taxon>Eurotiomycetidae</taxon>
        <taxon>Eurotiales</taxon>
        <taxon>Aspergillaceae</taxon>
        <taxon>Penicillium</taxon>
    </lineage>
</organism>
<protein>
    <submittedName>
        <fullName evidence="1">Uncharacterized protein</fullName>
    </submittedName>
</protein>
<feature type="non-terminal residue" evidence="1">
    <location>
        <position position="1"/>
    </location>
</feature>
<keyword evidence="2" id="KW-1185">Reference proteome</keyword>
<dbReference type="Proteomes" id="UP000191691">
    <property type="component" value="Unassembled WGS sequence"/>
</dbReference>
<dbReference type="AlphaFoldDB" id="A0A1V6VYU2"/>
<reference evidence="2" key="1">
    <citation type="journal article" date="2017" name="Nat. Microbiol.">
        <title>Global analysis of biosynthetic gene clusters reveals vast potential of secondary metabolite production in Penicillium species.</title>
        <authorList>
            <person name="Nielsen J.C."/>
            <person name="Grijseels S."/>
            <person name="Prigent S."/>
            <person name="Ji B."/>
            <person name="Dainat J."/>
            <person name="Nielsen K.F."/>
            <person name="Frisvad J.C."/>
            <person name="Workman M."/>
            <person name="Nielsen J."/>
        </authorList>
    </citation>
    <scope>NUCLEOTIDE SEQUENCE [LARGE SCALE GENOMIC DNA]</scope>
    <source>
        <strain evidence="2">IBT 13039</strain>
    </source>
</reference>